<dbReference type="Pfam" id="PF04531">
    <property type="entry name" value="Phage_holin_1"/>
    <property type="match status" value="1"/>
</dbReference>
<dbReference type="InterPro" id="IPR006485">
    <property type="entry name" value="Phage-like_holin"/>
</dbReference>
<dbReference type="NCBIfam" id="TIGR01598">
    <property type="entry name" value="holin_phiLC3"/>
    <property type="match status" value="1"/>
</dbReference>
<name>A0ABT4BND2_9STAP</name>
<proteinExistence type="predicted"/>
<reference evidence="2" key="2">
    <citation type="submission" date="2022-08" db="EMBL/GenBank/DDBJ databases">
        <authorList>
            <person name="Magnan C."/>
        </authorList>
    </citation>
    <scope>NUCLEOTIDE SEQUENCE</scope>
    <source>
        <strain evidence="2">NSP012P</strain>
    </source>
</reference>
<comment type="caution">
    <text evidence="2">The sequence shown here is derived from an EMBL/GenBank/DDBJ whole genome shotgun (WGS) entry which is preliminary data.</text>
</comment>
<dbReference type="Proteomes" id="UP001072952">
    <property type="component" value="Unassembled WGS sequence"/>
</dbReference>
<feature type="compositionally biased region" description="Basic and acidic residues" evidence="1">
    <location>
        <begin position="81"/>
        <end position="114"/>
    </location>
</feature>
<gene>
    <name evidence="2" type="ORF">NW133_11555</name>
</gene>
<keyword evidence="3" id="KW-1185">Reference proteome</keyword>
<sequence>MKGINWKVRFKKKSFWVAIVSAILLFVNNITQALGLNYTEQLEQFSDGINGLLAVLVTFGVIQDPTTKGLKDSGITQTYTKPRDENIDPVEYQKKVDDDSVTPERQELTPKEYDTSEPFTDDSDEVEFDVADYEYDEELKRGASRYHDDEVLKESEKDGSEHDRETSD</sequence>
<feature type="compositionally biased region" description="Acidic residues" evidence="1">
    <location>
        <begin position="119"/>
        <end position="137"/>
    </location>
</feature>
<dbReference type="EMBL" id="JANSLD010000044">
    <property type="protein sequence ID" value="MCY1584129.1"/>
    <property type="molecule type" value="Genomic_DNA"/>
</dbReference>
<feature type="compositionally biased region" description="Basic and acidic residues" evidence="1">
    <location>
        <begin position="138"/>
        <end position="168"/>
    </location>
</feature>
<evidence type="ECO:0000313" key="3">
    <source>
        <dbReference type="Proteomes" id="UP001072952"/>
    </source>
</evidence>
<evidence type="ECO:0000313" key="2">
    <source>
        <dbReference type="EMBL" id="MCY1584129.1"/>
    </source>
</evidence>
<evidence type="ECO:0000256" key="1">
    <source>
        <dbReference type="SAM" id="MobiDB-lite"/>
    </source>
</evidence>
<organism evidence="2 3">
    <name type="scientific">Staphylococcus pettenkoferi</name>
    <dbReference type="NCBI Taxonomy" id="170573"/>
    <lineage>
        <taxon>Bacteria</taxon>
        <taxon>Bacillati</taxon>
        <taxon>Bacillota</taxon>
        <taxon>Bacilli</taxon>
        <taxon>Bacillales</taxon>
        <taxon>Staphylococcaceae</taxon>
        <taxon>Staphylococcus</taxon>
    </lineage>
</organism>
<feature type="region of interest" description="Disordered" evidence="1">
    <location>
        <begin position="67"/>
        <end position="168"/>
    </location>
</feature>
<protein>
    <submittedName>
        <fullName evidence="2">Phage holin</fullName>
    </submittedName>
</protein>
<accession>A0ABT4BND2</accession>
<reference evidence="2" key="1">
    <citation type="journal article" date="2022" name="Int. J. Mol. Sci.">
        <title>Phenotypic and Genotypic Virulence Characterisation of Staphylococcus pettenkoferi Strains Isolated from Human Bloodstream and Diabetic Foot Infections.</title>
        <authorList>
            <person name="Magnan C."/>
            <person name="Ahmad-Mansour N."/>
            <person name="Pouget C."/>
            <person name="Morsli M."/>
            <person name="Huc-Brandt S."/>
            <person name="Pantel A."/>
            <person name="Dunyach-Remy C."/>
            <person name="Sotto A."/>
            <person name="Molle V."/>
            <person name="Lavigne J.-P."/>
        </authorList>
    </citation>
    <scope>NUCLEOTIDE SEQUENCE</scope>
    <source>
        <strain evidence="2">NSP012P</strain>
    </source>
</reference>
<dbReference type="RefSeq" id="WP_268213747.1">
    <property type="nucleotide sequence ID" value="NZ_JANSLD010000044.1"/>
</dbReference>